<accession>A0A0W0SB98</accession>
<organism evidence="3 5">
    <name type="scientific">Legionella cherrii</name>
    <dbReference type="NCBI Taxonomy" id="28084"/>
    <lineage>
        <taxon>Bacteria</taxon>
        <taxon>Pseudomonadati</taxon>
        <taxon>Pseudomonadota</taxon>
        <taxon>Gammaproteobacteria</taxon>
        <taxon>Legionellales</taxon>
        <taxon>Legionellaceae</taxon>
        <taxon>Legionella</taxon>
    </lineage>
</organism>
<feature type="domain" description="Outer membrane protein beta-barrel" evidence="2">
    <location>
        <begin position="80"/>
        <end position="238"/>
    </location>
</feature>
<dbReference type="PATRIC" id="fig|28084.5.peg.2862"/>
<keyword evidence="6" id="KW-1185">Reference proteome</keyword>
<proteinExistence type="predicted"/>
<dbReference type="Proteomes" id="UP000277577">
    <property type="component" value="Chromosome"/>
</dbReference>
<gene>
    <name evidence="3" type="ORF">Lche_2646</name>
    <name evidence="4" type="ORF">NCTC11976_00957</name>
</gene>
<evidence type="ECO:0000259" key="2">
    <source>
        <dbReference type="Pfam" id="PF13505"/>
    </source>
</evidence>
<dbReference type="AlphaFoldDB" id="A0A0W0SB98"/>
<sequence length="267" mass="29703">MVSCVTGMLSPVGFAAAPSVKKHAVWKDQTEKSINWHSLNWRAVLTLSGAAAFGDRVGTSEFIPIADPLEDEFFDYAPHSSDQSKFLFGVFLGAEYLLNPSWNLQSGFSYYQPASFHVNGTVTQGLDELSVDSFPYEYDIQVRQVLFENKLLYNLPFQPVVLHPYVSGGIGVGINSFQDFEVTITPPFTTFSNQFSDETLTNFSYRVGAGIDVDVNNWVRVGVGYRFADFGKVKSGNASIDQVPTFNTISQSHFYTNEVMGQLTFIM</sequence>
<dbReference type="Proteomes" id="UP000054921">
    <property type="component" value="Unassembled WGS sequence"/>
</dbReference>
<protein>
    <submittedName>
        <fullName evidence="4">Opacity protein and related surface antigens</fullName>
    </submittedName>
</protein>
<dbReference type="Pfam" id="PF13505">
    <property type="entry name" value="OMP_b-brl"/>
    <property type="match status" value="1"/>
</dbReference>
<reference evidence="4 6" key="2">
    <citation type="submission" date="2018-12" db="EMBL/GenBank/DDBJ databases">
        <authorList>
            <consortium name="Pathogen Informatics"/>
        </authorList>
    </citation>
    <scope>NUCLEOTIDE SEQUENCE [LARGE SCALE GENOMIC DNA]</scope>
    <source>
        <strain evidence="4 6">NCTC11976</strain>
    </source>
</reference>
<dbReference type="SUPFAM" id="SSF56925">
    <property type="entry name" value="OMPA-like"/>
    <property type="match status" value="1"/>
</dbReference>
<dbReference type="EMBL" id="LR134173">
    <property type="protein sequence ID" value="VEB34667.1"/>
    <property type="molecule type" value="Genomic_DNA"/>
</dbReference>
<dbReference type="Gene3D" id="2.40.160.20">
    <property type="match status" value="1"/>
</dbReference>
<dbReference type="InterPro" id="IPR011250">
    <property type="entry name" value="OMP/PagP_B-barrel"/>
</dbReference>
<evidence type="ECO:0000313" key="5">
    <source>
        <dbReference type="Proteomes" id="UP000054921"/>
    </source>
</evidence>
<evidence type="ECO:0000313" key="6">
    <source>
        <dbReference type="Proteomes" id="UP000277577"/>
    </source>
</evidence>
<name>A0A0W0SB98_9GAMM</name>
<dbReference type="EMBL" id="LNXW01000013">
    <property type="protein sequence ID" value="KTC80626.1"/>
    <property type="molecule type" value="Genomic_DNA"/>
</dbReference>
<keyword evidence="1" id="KW-0732">Signal</keyword>
<reference evidence="3 5" key="1">
    <citation type="submission" date="2015-11" db="EMBL/GenBank/DDBJ databases">
        <title>Genomic analysis of 38 Legionella species identifies large and diverse effector repertoires.</title>
        <authorList>
            <person name="Burstein D."/>
            <person name="Amaro F."/>
            <person name="Zusman T."/>
            <person name="Lifshitz Z."/>
            <person name="Cohen O."/>
            <person name="Gilbert J.A."/>
            <person name="Pupko T."/>
            <person name="Shuman H.A."/>
            <person name="Segal G."/>
        </authorList>
    </citation>
    <scope>NUCLEOTIDE SEQUENCE [LARGE SCALE GENOMIC DNA]</scope>
    <source>
        <strain evidence="3 5">ORW</strain>
    </source>
</reference>
<dbReference type="InterPro" id="IPR027385">
    <property type="entry name" value="Beta-barrel_OMP"/>
</dbReference>
<evidence type="ECO:0000313" key="3">
    <source>
        <dbReference type="EMBL" id="KTC80626.1"/>
    </source>
</evidence>
<evidence type="ECO:0000256" key="1">
    <source>
        <dbReference type="ARBA" id="ARBA00022729"/>
    </source>
</evidence>
<evidence type="ECO:0000313" key="4">
    <source>
        <dbReference type="EMBL" id="VEB34667.1"/>
    </source>
</evidence>